<dbReference type="Pfam" id="PF00005">
    <property type="entry name" value="ABC_tran"/>
    <property type="match status" value="1"/>
</dbReference>
<dbReference type="EMBL" id="JBHRTR010000034">
    <property type="protein sequence ID" value="MFC3229512.1"/>
    <property type="molecule type" value="Genomic_DNA"/>
</dbReference>
<gene>
    <name evidence="6" type="ORF">ACFOGJ_19850</name>
</gene>
<dbReference type="RefSeq" id="WP_379903794.1">
    <property type="nucleotide sequence ID" value="NZ_JBHRTR010000034.1"/>
</dbReference>
<dbReference type="PROSITE" id="PS50893">
    <property type="entry name" value="ABC_TRANSPORTER_2"/>
    <property type="match status" value="1"/>
</dbReference>
<accession>A0ABV7L4I6</accession>
<comment type="caution">
    <text evidence="6">The sequence shown here is derived from an EMBL/GenBank/DDBJ whole genome shotgun (WGS) entry which is preliminary data.</text>
</comment>
<sequence>MSAAAGLQAEAVTVRFGGLVAIDRVDLTLAQGEILGLIGPNGAGKSTLINVLSGFQRPSSGELRIDGTRMTGAPAHALARRGVARTFQAVRLFAGLSVRDNVAAARCVKAESRTAGDARVDEILDWLGLAAHADRQAGTMPYSAERLLGVARALAVEPRFLMLDEPAAGMNAEEVEQLVDLIGRIRDRFGCGVLVVEHNMAVIMSLCERVQVIDHGATIAIGTPEDVADDPEVRRAYLGEEDDDLPPEEAVSDGPGGEVRP</sequence>
<dbReference type="Proteomes" id="UP001595528">
    <property type="component" value="Unassembled WGS sequence"/>
</dbReference>
<dbReference type="InterPro" id="IPR003593">
    <property type="entry name" value="AAA+_ATPase"/>
</dbReference>
<dbReference type="Pfam" id="PF12399">
    <property type="entry name" value="BCA_ABC_TP_C"/>
    <property type="match status" value="1"/>
</dbReference>
<dbReference type="InterPro" id="IPR051120">
    <property type="entry name" value="ABC_AA/LPS_Transport"/>
</dbReference>
<dbReference type="GO" id="GO:0005524">
    <property type="term" value="F:ATP binding"/>
    <property type="evidence" value="ECO:0007669"/>
    <property type="project" value="UniProtKB-KW"/>
</dbReference>
<keyword evidence="2" id="KW-0547">Nucleotide-binding</keyword>
<dbReference type="PANTHER" id="PTHR45772">
    <property type="entry name" value="CONSERVED COMPONENT OF ABC TRANSPORTER FOR NATURAL AMINO ACIDS-RELATED"/>
    <property type="match status" value="1"/>
</dbReference>
<dbReference type="CDD" id="cd03219">
    <property type="entry name" value="ABC_Mj1267_LivG_branched"/>
    <property type="match status" value="1"/>
</dbReference>
<evidence type="ECO:0000256" key="2">
    <source>
        <dbReference type="ARBA" id="ARBA00022741"/>
    </source>
</evidence>
<dbReference type="Gene3D" id="3.40.50.300">
    <property type="entry name" value="P-loop containing nucleotide triphosphate hydrolases"/>
    <property type="match status" value="1"/>
</dbReference>
<evidence type="ECO:0000256" key="4">
    <source>
        <dbReference type="SAM" id="MobiDB-lite"/>
    </source>
</evidence>
<dbReference type="PANTHER" id="PTHR45772:SF4">
    <property type="entry name" value="ABC TRANSPORTER ATP-BINDING PROTEIN"/>
    <property type="match status" value="1"/>
</dbReference>
<dbReference type="SMART" id="SM00382">
    <property type="entry name" value="AAA"/>
    <property type="match status" value="1"/>
</dbReference>
<evidence type="ECO:0000313" key="7">
    <source>
        <dbReference type="Proteomes" id="UP001595528"/>
    </source>
</evidence>
<evidence type="ECO:0000256" key="1">
    <source>
        <dbReference type="ARBA" id="ARBA00022448"/>
    </source>
</evidence>
<organism evidence="6 7">
    <name type="scientific">Marinibaculum pumilum</name>
    <dbReference type="NCBI Taxonomy" id="1766165"/>
    <lineage>
        <taxon>Bacteria</taxon>
        <taxon>Pseudomonadati</taxon>
        <taxon>Pseudomonadota</taxon>
        <taxon>Alphaproteobacteria</taxon>
        <taxon>Rhodospirillales</taxon>
        <taxon>Rhodospirillaceae</taxon>
        <taxon>Marinibaculum</taxon>
    </lineage>
</organism>
<keyword evidence="7" id="KW-1185">Reference proteome</keyword>
<feature type="region of interest" description="Disordered" evidence="4">
    <location>
        <begin position="238"/>
        <end position="261"/>
    </location>
</feature>
<dbReference type="InterPro" id="IPR027417">
    <property type="entry name" value="P-loop_NTPase"/>
</dbReference>
<evidence type="ECO:0000259" key="5">
    <source>
        <dbReference type="PROSITE" id="PS50893"/>
    </source>
</evidence>
<name>A0ABV7L4I6_9PROT</name>
<protein>
    <submittedName>
        <fullName evidence="6">ABC transporter ATP-binding protein</fullName>
    </submittedName>
</protein>
<evidence type="ECO:0000256" key="3">
    <source>
        <dbReference type="ARBA" id="ARBA00022840"/>
    </source>
</evidence>
<evidence type="ECO:0000313" key="6">
    <source>
        <dbReference type="EMBL" id="MFC3229512.1"/>
    </source>
</evidence>
<reference evidence="7" key="1">
    <citation type="journal article" date="2019" name="Int. J. Syst. Evol. Microbiol.">
        <title>The Global Catalogue of Microorganisms (GCM) 10K type strain sequencing project: providing services to taxonomists for standard genome sequencing and annotation.</title>
        <authorList>
            <consortium name="The Broad Institute Genomics Platform"/>
            <consortium name="The Broad Institute Genome Sequencing Center for Infectious Disease"/>
            <person name="Wu L."/>
            <person name="Ma J."/>
        </authorList>
    </citation>
    <scope>NUCLEOTIDE SEQUENCE [LARGE SCALE GENOMIC DNA]</scope>
    <source>
        <strain evidence="7">KCTC 42964</strain>
    </source>
</reference>
<dbReference type="InterPro" id="IPR032823">
    <property type="entry name" value="BCA_ABC_TP_C"/>
</dbReference>
<feature type="domain" description="ABC transporter" evidence="5">
    <location>
        <begin position="7"/>
        <end position="240"/>
    </location>
</feature>
<dbReference type="InterPro" id="IPR003439">
    <property type="entry name" value="ABC_transporter-like_ATP-bd"/>
</dbReference>
<keyword evidence="3 6" id="KW-0067">ATP-binding</keyword>
<feature type="compositionally biased region" description="Acidic residues" evidence="4">
    <location>
        <begin position="239"/>
        <end position="251"/>
    </location>
</feature>
<proteinExistence type="predicted"/>
<keyword evidence="1" id="KW-0813">Transport</keyword>
<dbReference type="SUPFAM" id="SSF52540">
    <property type="entry name" value="P-loop containing nucleoside triphosphate hydrolases"/>
    <property type="match status" value="1"/>
</dbReference>